<sequence>MGIGFWLKRLVLSFVVAFAILVAAQLLKGASSNAAISHGLLWGVLTAAVFTGSGYIRYRRNPACMVPAAGRKQGGESDQSSDR</sequence>
<comment type="caution">
    <text evidence="2">The sequence shown here is derived from an EMBL/GenBank/DDBJ whole genome shotgun (WGS) entry which is preliminary data.</text>
</comment>
<reference evidence="2 3" key="1">
    <citation type="submission" date="2020-08" db="EMBL/GenBank/DDBJ databases">
        <title>Genomic Encyclopedia of Type Strains, Phase IV (KMG-IV): sequencing the most valuable type-strain genomes for metagenomic binning, comparative biology and taxonomic classification.</title>
        <authorList>
            <person name="Goeker M."/>
        </authorList>
    </citation>
    <scope>NUCLEOTIDE SEQUENCE [LARGE SCALE GENOMIC DNA]</scope>
    <source>
        <strain evidence="2 3">DSM 26723</strain>
    </source>
</reference>
<name>A0A841HJI6_9GAMM</name>
<dbReference type="EMBL" id="JACHHZ010000002">
    <property type="protein sequence ID" value="MBB6093197.1"/>
    <property type="molecule type" value="Genomic_DNA"/>
</dbReference>
<protein>
    <submittedName>
        <fullName evidence="2">Xanthine/uracil permease</fullName>
    </submittedName>
</protein>
<keyword evidence="1" id="KW-0812">Transmembrane</keyword>
<dbReference type="Proteomes" id="UP000588068">
    <property type="component" value="Unassembled WGS sequence"/>
</dbReference>
<keyword evidence="1" id="KW-1133">Transmembrane helix</keyword>
<organism evidence="2 3">
    <name type="scientific">Povalibacter uvarum</name>
    <dbReference type="NCBI Taxonomy" id="732238"/>
    <lineage>
        <taxon>Bacteria</taxon>
        <taxon>Pseudomonadati</taxon>
        <taxon>Pseudomonadota</taxon>
        <taxon>Gammaproteobacteria</taxon>
        <taxon>Steroidobacterales</taxon>
        <taxon>Steroidobacteraceae</taxon>
        <taxon>Povalibacter</taxon>
    </lineage>
</organism>
<feature type="transmembrane region" description="Helical" evidence="1">
    <location>
        <begin position="39"/>
        <end position="56"/>
    </location>
</feature>
<dbReference type="RefSeq" id="WP_184331315.1">
    <property type="nucleotide sequence ID" value="NZ_JACHHZ010000002.1"/>
</dbReference>
<evidence type="ECO:0000256" key="1">
    <source>
        <dbReference type="SAM" id="Phobius"/>
    </source>
</evidence>
<accession>A0A841HJI6</accession>
<evidence type="ECO:0000313" key="3">
    <source>
        <dbReference type="Proteomes" id="UP000588068"/>
    </source>
</evidence>
<gene>
    <name evidence="2" type="ORF">HNQ60_002075</name>
</gene>
<dbReference type="AlphaFoldDB" id="A0A841HJI6"/>
<keyword evidence="1" id="KW-0472">Membrane</keyword>
<evidence type="ECO:0000313" key="2">
    <source>
        <dbReference type="EMBL" id="MBB6093197.1"/>
    </source>
</evidence>
<keyword evidence="3" id="KW-1185">Reference proteome</keyword>
<proteinExistence type="predicted"/>